<gene>
    <name evidence="2" type="ORF">BDD16_002562</name>
</gene>
<proteinExistence type="predicted"/>
<dbReference type="InterPro" id="IPR011576">
    <property type="entry name" value="Pyridox_Oxase_N"/>
</dbReference>
<dbReference type="AlphaFoldDB" id="A0A7Y9QY33"/>
<name>A0A7Y9QY33_9BURK</name>
<evidence type="ECO:0000313" key="2">
    <source>
        <dbReference type="EMBL" id="NYG33576.1"/>
    </source>
</evidence>
<dbReference type="PANTHER" id="PTHR40660">
    <property type="entry name" value="5'-PHOSPHATE OXIDASE PUTATIVE DOMAIN-CONTAINING PROTEIN-RELATED"/>
    <property type="match status" value="1"/>
</dbReference>
<dbReference type="SUPFAM" id="SSF50475">
    <property type="entry name" value="FMN-binding split barrel"/>
    <property type="match status" value="1"/>
</dbReference>
<dbReference type="Gene3D" id="2.30.110.10">
    <property type="entry name" value="Electron Transport, Fmn-binding Protein, Chain A"/>
    <property type="match status" value="1"/>
</dbReference>
<dbReference type="EMBL" id="JACCFH010000001">
    <property type="protein sequence ID" value="NYG33576.1"/>
    <property type="molecule type" value="Genomic_DNA"/>
</dbReference>
<dbReference type="InterPro" id="IPR012349">
    <property type="entry name" value="Split_barrel_FMN-bd"/>
</dbReference>
<keyword evidence="3" id="KW-1185">Reference proteome</keyword>
<comment type="caution">
    <text evidence="2">The sequence shown here is derived from an EMBL/GenBank/DDBJ whole genome shotgun (WGS) entry which is preliminary data.</text>
</comment>
<dbReference type="Proteomes" id="UP000518288">
    <property type="component" value="Unassembled WGS sequence"/>
</dbReference>
<evidence type="ECO:0000313" key="3">
    <source>
        <dbReference type="Proteomes" id="UP000518288"/>
    </source>
</evidence>
<organism evidence="2 3">
    <name type="scientific">Sphaerotilus montanus</name>
    <dbReference type="NCBI Taxonomy" id="522889"/>
    <lineage>
        <taxon>Bacteria</taxon>
        <taxon>Pseudomonadati</taxon>
        <taxon>Pseudomonadota</taxon>
        <taxon>Betaproteobacteria</taxon>
        <taxon>Burkholderiales</taxon>
        <taxon>Sphaerotilaceae</taxon>
        <taxon>Sphaerotilus</taxon>
    </lineage>
</organism>
<reference evidence="2 3" key="1">
    <citation type="submission" date="2020-07" db="EMBL/GenBank/DDBJ databases">
        <title>Genomic Encyclopedia of Archaeal and Bacterial Type Strains, Phase II (KMG-II): from individual species to whole genera.</title>
        <authorList>
            <person name="Goeker M."/>
        </authorList>
    </citation>
    <scope>NUCLEOTIDE SEQUENCE [LARGE SCALE GENOMIC DNA]</scope>
    <source>
        <strain evidence="2 3">DSM 21226</strain>
    </source>
</reference>
<dbReference type="PANTHER" id="PTHR40660:SF1">
    <property type="entry name" value="5'-PHOSPHATE OXIDASE PUTATIVE DOMAIN-CONTAINING PROTEIN-RELATED"/>
    <property type="match status" value="1"/>
</dbReference>
<sequence>MLSSEVLDYVSRSVLCWLATVDETGQPNVSPKEIFTAFDSQHIVVANLASPTSARNIEVNPRVCISFVDIFVQKGFKVIGAARNIRRSDADFSKWSAPLEAMAGAKFPIRSVFVIQAVSVEPIIAPSYRFYAAETTEKSQVASAMQTYGVQRSGDV</sequence>
<evidence type="ECO:0000259" key="1">
    <source>
        <dbReference type="Pfam" id="PF01243"/>
    </source>
</evidence>
<dbReference type="RefSeq" id="WP_179634327.1">
    <property type="nucleotide sequence ID" value="NZ_JACCFH010000001.1"/>
</dbReference>
<dbReference type="Pfam" id="PF01243">
    <property type="entry name" value="PNPOx_N"/>
    <property type="match status" value="1"/>
</dbReference>
<protein>
    <recommendedName>
        <fullName evidence="1">Pyridoxamine 5'-phosphate oxidase N-terminal domain-containing protein</fullName>
    </recommendedName>
</protein>
<accession>A0A7Y9QY33</accession>
<feature type="domain" description="Pyridoxamine 5'-phosphate oxidase N-terminal" evidence="1">
    <location>
        <begin position="4"/>
        <end position="112"/>
    </location>
</feature>